<feature type="compositionally biased region" description="Polar residues" evidence="1">
    <location>
        <begin position="1"/>
        <end position="14"/>
    </location>
</feature>
<evidence type="ECO:0000256" key="1">
    <source>
        <dbReference type="SAM" id="MobiDB-lite"/>
    </source>
</evidence>
<dbReference type="EMBL" id="CYKH01001738">
    <property type="protein sequence ID" value="CUG89430.1"/>
    <property type="molecule type" value="Genomic_DNA"/>
</dbReference>
<feature type="compositionally biased region" description="Basic and acidic residues" evidence="1">
    <location>
        <begin position="295"/>
        <end position="310"/>
    </location>
</feature>
<keyword evidence="3" id="KW-1185">Reference proteome</keyword>
<evidence type="ECO:0000313" key="3">
    <source>
        <dbReference type="Proteomes" id="UP000051952"/>
    </source>
</evidence>
<feature type="region of interest" description="Disordered" evidence="1">
    <location>
        <begin position="1"/>
        <end position="21"/>
    </location>
</feature>
<feature type="region of interest" description="Disordered" evidence="1">
    <location>
        <begin position="295"/>
        <end position="327"/>
    </location>
</feature>
<feature type="compositionally biased region" description="Basic and acidic residues" evidence="1">
    <location>
        <begin position="255"/>
        <end position="281"/>
    </location>
</feature>
<gene>
    <name evidence="2" type="ORF">BSAL_21020</name>
</gene>
<accession>A0A0S4JLS5</accession>
<sequence>MPISTNAAASSSGAPSHRTPWAATPLLLPSVDEAIKMHNTNSTAVVKEKYTAAEIASIHKQECERVAQEHYSTEAHRSGSQPWKKNAAFHHYYKKHMCILGMRKALGDSSDSDSENSDNYQTKLFKRRMHLPITKQRDATRRAVEEERIRRSALGLPDSDEVKIKKQWQYRCPSVAHLGVVGDDDDVAPNDDAPVAASRQRRNFIVERGKKVYPQGFVPDNRYQEPRRDQPRGRAAYEKWVRDTADTPVNLPNPWEERVQLEAEDKELRRRRGPTTEERSRSVLLSPLEHTKIKIEQERKEELASRRLQDKMSGGRSSSSLSGATQRQIDHRVLELLRSHKDSMTRHNAIMEMIHRVPIKDPLSQK</sequence>
<dbReference type="VEuPathDB" id="TriTrypDB:BSAL_21020"/>
<name>A0A0S4JLS5_BODSA</name>
<evidence type="ECO:0000313" key="2">
    <source>
        <dbReference type="EMBL" id="CUG89430.1"/>
    </source>
</evidence>
<protein>
    <submittedName>
        <fullName evidence="2">Uncharacterized protein</fullName>
    </submittedName>
</protein>
<dbReference type="AlphaFoldDB" id="A0A0S4JLS5"/>
<feature type="region of interest" description="Disordered" evidence="1">
    <location>
        <begin position="248"/>
        <end position="281"/>
    </location>
</feature>
<feature type="compositionally biased region" description="Low complexity" evidence="1">
    <location>
        <begin position="314"/>
        <end position="323"/>
    </location>
</feature>
<reference evidence="3" key="1">
    <citation type="submission" date="2015-09" db="EMBL/GenBank/DDBJ databases">
        <authorList>
            <consortium name="Pathogen Informatics"/>
        </authorList>
    </citation>
    <scope>NUCLEOTIDE SEQUENCE [LARGE SCALE GENOMIC DNA]</scope>
    <source>
        <strain evidence="3">Lake Konstanz</strain>
    </source>
</reference>
<organism evidence="2 3">
    <name type="scientific">Bodo saltans</name>
    <name type="common">Flagellated protozoan</name>
    <dbReference type="NCBI Taxonomy" id="75058"/>
    <lineage>
        <taxon>Eukaryota</taxon>
        <taxon>Discoba</taxon>
        <taxon>Euglenozoa</taxon>
        <taxon>Kinetoplastea</taxon>
        <taxon>Metakinetoplastina</taxon>
        <taxon>Eubodonida</taxon>
        <taxon>Bodonidae</taxon>
        <taxon>Bodo</taxon>
    </lineage>
</organism>
<dbReference type="Proteomes" id="UP000051952">
    <property type="component" value="Unassembled WGS sequence"/>
</dbReference>
<proteinExistence type="predicted"/>